<dbReference type="HOGENOM" id="CLU_030671_3_3_2"/>
<dbReference type="Proteomes" id="UP000002698">
    <property type="component" value="Chromosome"/>
</dbReference>
<dbReference type="SUPFAM" id="SSF102198">
    <property type="entry name" value="Putative cyclase"/>
    <property type="match status" value="1"/>
</dbReference>
<dbReference type="GeneID" id="3702045"/>
<dbReference type="GO" id="GO:0004061">
    <property type="term" value="F:arylformamidase activity"/>
    <property type="evidence" value="ECO:0007669"/>
    <property type="project" value="InterPro"/>
</dbReference>
<dbReference type="Gene3D" id="3.50.30.50">
    <property type="entry name" value="Putative cyclase"/>
    <property type="match status" value="1"/>
</dbReference>
<dbReference type="eggNOG" id="arCOG02462">
    <property type="taxonomic scope" value="Archaea"/>
</dbReference>
<evidence type="ECO:0000313" key="2">
    <source>
        <dbReference type="Proteomes" id="UP000002698"/>
    </source>
</evidence>
<dbReference type="GO" id="GO:0019441">
    <property type="term" value="P:L-tryptophan catabolic process to kynurenine"/>
    <property type="evidence" value="ECO:0007669"/>
    <property type="project" value="InterPro"/>
</dbReference>
<dbReference type="InterPro" id="IPR037175">
    <property type="entry name" value="KFase_sf"/>
</dbReference>
<gene>
    <name evidence="1" type="ordered locus">NP_4388A</name>
</gene>
<dbReference type="PANTHER" id="PTHR31118:SF12">
    <property type="entry name" value="CYCLASE-LIKE PROTEIN 2"/>
    <property type="match status" value="1"/>
</dbReference>
<reference evidence="1 2" key="1">
    <citation type="journal article" date="2005" name="Genome Res.">
        <title>Living with two extremes: conclusions from the genome sequence of Natronomonas pharaonis.</title>
        <authorList>
            <person name="Falb M."/>
            <person name="Pfeiffer F."/>
            <person name="Palm P."/>
            <person name="Rodewald K."/>
            <person name="Hickmann V."/>
            <person name="Tittor J."/>
            <person name="Oesterhelt D."/>
        </authorList>
    </citation>
    <scope>NUCLEOTIDE SEQUENCE [LARGE SCALE GENOMIC DNA]</scope>
    <source>
        <strain evidence="2">ATCC 35678 / DSM 2160 / CIP 103997 / JCM 8858 / NBRC 14720 / NCIMB 2260 / Gabara</strain>
    </source>
</reference>
<dbReference type="AlphaFoldDB" id="A0A1U7EYG5"/>
<sequence>MFADATIVDLSIGIEDGAASEPDPATIDRMDHREGAEWLAENLQAMGVDVSADDFPDGTALAWEEIEAITHTGTHMDAPYHYGPESGGDPARRIDDVPLDWCLGEAVVLDVRHLDGGDEITVPHLEAALSDLGYELSGDEIVLIQTGADELWGSAEYLTDFPGMGRDATLWLVEQGVRVIGTDAYGFDKPFLEMGRRFEANGESEELWPAHLAGREREYCQIEKMANLDALPRKTAVPLVAAPVVVEDGSAGWVRPLAVFPEGTA</sequence>
<keyword evidence="2" id="KW-1185">Reference proteome</keyword>
<dbReference type="Pfam" id="PF04199">
    <property type="entry name" value="Cyclase"/>
    <property type="match status" value="1"/>
</dbReference>
<dbReference type="KEGG" id="nph:NP_4388A"/>
<name>A0A1U7EYG5_NATPD</name>
<proteinExistence type="predicted"/>
<protein>
    <submittedName>
        <fullName evidence="1">Cyclase family protein</fullName>
    </submittedName>
</protein>
<dbReference type="EnsemblBacteria" id="CAI50285">
    <property type="protein sequence ID" value="CAI50285"/>
    <property type="gene ID" value="NP_4388A"/>
</dbReference>
<dbReference type="OrthoDB" id="9014at2157"/>
<dbReference type="STRING" id="348780.NP_4388A"/>
<organism evidence="1 2">
    <name type="scientific">Natronomonas pharaonis (strain ATCC 35678 / DSM 2160 / CIP 103997 / JCM 8858 / NBRC 14720 / NCIMB 2260 / Gabara)</name>
    <name type="common">Halobacterium pharaonis</name>
    <dbReference type="NCBI Taxonomy" id="348780"/>
    <lineage>
        <taxon>Archaea</taxon>
        <taxon>Methanobacteriati</taxon>
        <taxon>Methanobacteriota</taxon>
        <taxon>Stenosarchaea group</taxon>
        <taxon>Halobacteria</taxon>
        <taxon>Halobacteriales</taxon>
        <taxon>Natronomonadaceae</taxon>
        <taxon>Natronomonas</taxon>
    </lineage>
</organism>
<dbReference type="InterPro" id="IPR007325">
    <property type="entry name" value="KFase/CYL"/>
</dbReference>
<accession>A0A1U7EYG5</accession>
<dbReference type="PANTHER" id="PTHR31118">
    <property type="entry name" value="CYCLASE-LIKE PROTEIN 2"/>
    <property type="match status" value="1"/>
</dbReference>
<evidence type="ECO:0000313" key="1">
    <source>
        <dbReference type="EMBL" id="CAI50285.1"/>
    </source>
</evidence>
<dbReference type="EMBL" id="CR936257">
    <property type="protein sequence ID" value="CAI50285.1"/>
    <property type="molecule type" value="Genomic_DNA"/>
</dbReference>
<dbReference type="RefSeq" id="WP_011323901.1">
    <property type="nucleotide sequence ID" value="NC_007426.1"/>
</dbReference>